<feature type="chain" id="PRO_5012124898" evidence="2">
    <location>
        <begin position="32"/>
        <end position="485"/>
    </location>
</feature>
<gene>
    <name evidence="3" type="primary">podJ_2</name>
    <name evidence="3" type="ORF">OCH7691_01447</name>
</gene>
<dbReference type="RefSeq" id="WP_085882660.1">
    <property type="nucleotide sequence ID" value="NZ_FWFR01000001.1"/>
</dbReference>
<dbReference type="PANTHER" id="PTHR11102:SF160">
    <property type="entry name" value="ERAD-ASSOCIATED E3 UBIQUITIN-PROTEIN LIGASE COMPONENT HRD3"/>
    <property type="match status" value="1"/>
</dbReference>
<keyword evidence="2" id="KW-0732">Signal</keyword>
<accession>A0A1Y5SCJ9</accession>
<dbReference type="AlphaFoldDB" id="A0A1Y5SCJ9"/>
<sequence>MHRRRHAARAALFGLTVAGAALLGATGPARADFADGVAAYDAGDYRKAYEEWLPLARDGDPAAQRNIGHLFRLGQGVEKDLAAAASWYRQAADLGFARAQSNLAYLYLKGEGVEKDEAEALDWFVRAAQQGDVAAAYNLGRMHELGIGTSKSQPKALAWYNLAARAGDRRAIDAMSRLVVRNPDVETAAIEAPQPGPSAQAARPVPAPEPETASAAESESEPEATAGATPEPAAPRVAARAPATATVAPSTAAAAAAVGARPATASPPAGRPTDQGPVVVIAPMPVVAPQAMPPRVSDDTANVPAAPAALAAKPRPKAPEPVYEAQVDVIGGIASLFGDDDEDDDAQAAPGPAVTGPDGFATNVAVETLSDPEDGAARGAGPQPLGDAMLAYEKGYYGRAQVLLLPFALSGTAEAQYWLGVLYRDGLGVPVDRARAHLWLRRAAAGGVAIADRALRLLDAEMSAGEHAEAARLAIAAGEAPASAN</sequence>
<name>A0A1Y5SCJ9_9PROT</name>
<keyword evidence="4" id="KW-1185">Reference proteome</keyword>
<dbReference type="Pfam" id="PF08238">
    <property type="entry name" value="Sel1"/>
    <property type="match status" value="4"/>
</dbReference>
<evidence type="ECO:0000256" key="1">
    <source>
        <dbReference type="SAM" id="MobiDB-lite"/>
    </source>
</evidence>
<evidence type="ECO:0000313" key="4">
    <source>
        <dbReference type="Proteomes" id="UP000193200"/>
    </source>
</evidence>
<protein>
    <submittedName>
        <fullName evidence="3">Localization factor PodJL</fullName>
    </submittedName>
</protein>
<dbReference type="EMBL" id="FWFR01000001">
    <property type="protein sequence ID" value="SLN36113.1"/>
    <property type="molecule type" value="Genomic_DNA"/>
</dbReference>
<dbReference type="InterPro" id="IPR011990">
    <property type="entry name" value="TPR-like_helical_dom_sf"/>
</dbReference>
<dbReference type="OrthoDB" id="9790300at2"/>
<dbReference type="Gene3D" id="1.25.40.10">
    <property type="entry name" value="Tetratricopeptide repeat domain"/>
    <property type="match status" value="2"/>
</dbReference>
<dbReference type="InParanoid" id="A0A1Y5SCJ9"/>
<dbReference type="SUPFAM" id="SSF81901">
    <property type="entry name" value="HCP-like"/>
    <property type="match status" value="2"/>
</dbReference>
<dbReference type="InterPro" id="IPR006597">
    <property type="entry name" value="Sel1-like"/>
</dbReference>
<reference evidence="3 4" key="1">
    <citation type="submission" date="2017-03" db="EMBL/GenBank/DDBJ databases">
        <authorList>
            <person name="Afonso C.L."/>
            <person name="Miller P.J."/>
            <person name="Scott M.A."/>
            <person name="Spackman E."/>
            <person name="Goraichik I."/>
            <person name="Dimitrov K.M."/>
            <person name="Suarez D.L."/>
            <person name="Swayne D.E."/>
        </authorList>
    </citation>
    <scope>NUCLEOTIDE SEQUENCE [LARGE SCALE GENOMIC DNA]</scope>
    <source>
        <strain evidence="3 4">CECT 7691</strain>
    </source>
</reference>
<dbReference type="SMART" id="SM00671">
    <property type="entry name" value="SEL1"/>
    <property type="match status" value="4"/>
</dbReference>
<evidence type="ECO:0000313" key="3">
    <source>
        <dbReference type="EMBL" id="SLN36113.1"/>
    </source>
</evidence>
<dbReference type="PANTHER" id="PTHR11102">
    <property type="entry name" value="SEL-1-LIKE PROTEIN"/>
    <property type="match status" value="1"/>
</dbReference>
<feature type="compositionally biased region" description="Low complexity" evidence="1">
    <location>
        <begin position="210"/>
        <end position="245"/>
    </location>
</feature>
<evidence type="ECO:0000256" key="2">
    <source>
        <dbReference type="SAM" id="SignalP"/>
    </source>
</evidence>
<organism evidence="3 4">
    <name type="scientific">Oceanibacterium hippocampi</name>
    <dbReference type="NCBI Taxonomy" id="745714"/>
    <lineage>
        <taxon>Bacteria</taxon>
        <taxon>Pseudomonadati</taxon>
        <taxon>Pseudomonadota</taxon>
        <taxon>Alphaproteobacteria</taxon>
        <taxon>Sneathiellales</taxon>
        <taxon>Sneathiellaceae</taxon>
        <taxon>Oceanibacterium</taxon>
    </lineage>
</organism>
<dbReference type="InterPro" id="IPR050767">
    <property type="entry name" value="Sel1_AlgK"/>
</dbReference>
<proteinExistence type="predicted"/>
<feature type="region of interest" description="Disordered" evidence="1">
    <location>
        <begin position="188"/>
        <end position="245"/>
    </location>
</feature>
<feature type="region of interest" description="Disordered" evidence="1">
    <location>
        <begin position="338"/>
        <end position="359"/>
    </location>
</feature>
<feature type="signal peptide" evidence="2">
    <location>
        <begin position="1"/>
        <end position="31"/>
    </location>
</feature>
<dbReference type="Proteomes" id="UP000193200">
    <property type="component" value="Unassembled WGS sequence"/>
</dbReference>